<keyword evidence="1" id="KW-0472">Membrane</keyword>
<evidence type="ECO:0000313" key="2">
    <source>
        <dbReference type="EMBL" id="KUK68189.1"/>
    </source>
</evidence>
<protein>
    <submittedName>
        <fullName evidence="2">Uncharacterized protein</fullName>
    </submittedName>
</protein>
<dbReference type="AlphaFoldDB" id="A0A101H165"/>
<organism evidence="2 3">
    <name type="scientific">Mesotoga infera</name>
    <dbReference type="NCBI Taxonomy" id="1236046"/>
    <lineage>
        <taxon>Bacteria</taxon>
        <taxon>Thermotogati</taxon>
        <taxon>Thermotogota</taxon>
        <taxon>Thermotogae</taxon>
        <taxon>Kosmotogales</taxon>
        <taxon>Kosmotogaceae</taxon>
        <taxon>Mesotoga</taxon>
    </lineage>
</organism>
<evidence type="ECO:0000256" key="1">
    <source>
        <dbReference type="SAM" id="Phobius"/>
    </source>
</evidence>
<feature type="transmembrane region" description="Helical" evidence="1">
    <location>
        <begin position="16"/>
        <end position="37"/>
    </location>
</feature>
<keyword evidence="1" id="KW-1133">Transmembrane helix</keyword>
<name>A0A101H165_9BACT</name>
<proteinExistence type="predicted"/>
<reference evidence="3" key="1">
    <citation type="journal article" date="2015" name="MBio">
        <title>Genome-Resolved Metagenomic Analysis Reveals Roles for Candidate Phyla and Other Microbial Community Members in Biogeochemical Transformations in Oil Reservoirs.</title>
        <authorList>
            <person name="Hu P."/>
            <person name="Tom L."/>
            <person name="Singh A."/>
            <person name="Thomas B.C."/>
            <person name="Baker B.J."/>
            <person name="Piceno Y.M."/>
            <person name="Andersen G.L."/>
            <person name="Banfield J.F."/>
        </authorList>
    </citation>
    <scope>NUCLEOTIDE SEQUENCE [LARGE SCALE GENOMIC DNA]</scope>
</reference>
<comment type="caution">
    <text evidence="2">The sequence shown here is derived from an EMBL/GenBank/DDBJ whole genome shotgun (WGS) entry which is preliminary data.</text>
</comment>
<dbReference type="Proteomes" id="UP000054260">
    <property type="component" value="Unassembled WGS sequence"/>
</dbReference>
<dbReference type="PATRIC" id="fig|1236046.6.peg.428"/>
<sequence length="145" mass="16551">MNRSFIAPGTLLRAEFILLFIALMGAVFLSTVTAIMIENRYSNLEKQLSSSVEIIAKENIRTVFYDYFYWDRMKEAVEKEDEDNEFLSYFLDHLLFHNSFISGASIVKEEIIIGRSGDEFEYIASLGVPEDRPFKALSSGDGIIV</sequence>
<keyword evidence="1" id="KW-0812">Transmembrane</keyword>
<evidence type="ECO:0000313" key="3">
    <source>
        <dbReference type="Proteomes" id="UP000054260"/>
    </source>
</evidence>
<dbReference type="EMBL" id="LGGH01000030">
    <property type="protein sequence ID" value="KUK68189.1"/>
    <property type="molecule type" value="Genomic_DNA"/>
</dbReference>
<accession>A0A101H165</accession>
<gene>
    <name evidence="2" type="ORF">XD86_0335</name>
</gene>